<proteinExistence type="predicted"/>
<dbReference type="STRING" id="9986.ENSOCUP00000048883"/>
<dbReference type="Ensembl" id="ENSOCUT00000053455.1">
    <property type="protein sequence ID" value="ENSOCUP00000048883.1"/>
    <property type="gene ID" value="ENSOCUG00000033482.1"/>
</dbReference>
<dbReference type="InterPro" id="IPR036249">
    <property type="entry name" value="Thioredoxin-like_sf"/>
</dbReference>
<feature type="domain" description="Thioredoxin" evidence="3">
    <location>
        <begin position="34"/>
        <end position="96"/>
    </location>
</feature>
<keyword evidence="5" id="KW-1185">Reference proteome</keyword>
<protein>
    <recommendedName>
        <fullName evidence="3">Thioredoxin domain-containing protein</fullName>
    </recommendedName>
</protein>
<dbReference type="Proteomes" id="UP000001811">
    <property type="component" value="Chromosome 11"/>
</dbReference>
<accession>A0A5F9DTM3</accession>
<dbReference type="InParanoid" id="A0A5F9DTM3"/>
<evidence type="ECO:0000259" key="3">
    <source>
        <dbReference type="Pfam" id="PF00085"/>
    </source>
</evidence>
<sequence length="132" mass="15010">MVEQVDCKSAFQEVLDTAGDKRVVGKFSAITGPKPFFYSLSEKYSNVFLEVDVDDCWDTAAECAVRCRPPPQVFKKRQKVGEFSGANKEKLEATINELFMFSENITSLQLFKTCKIFYLQKVNMETMHSTAI</sequence>
<keyword evidence="2" id="KW-0676">Redox-active center</keyword>
<dbReference type="PANTHER" id="PTHR46115">
    <property type="entry name" value="THIOREDOXIN-LIKE PROTEIN 1"/>
    <property type="match status" value="1"/>
</dbReference>
<evidence type="ECO:0000256" key="2">
    <source>
        <dbReference type="ARBA" id="ARBA00023284"/>
    </source>
</evidence>
<dbReference type="CDD" id="cd02947">
    <property type="entry name" value="TRX_family"/>
    <property type="match status" value="1"/>
</dbReference>
<dbReference type="GeneTree" id="ENSGT00940000154259"/>
<evidence type="ECO:0000256" key="1">
    <source>
        <dbReference type="ARBA" id="ARBA00023157"/>
    </source>
</evidence>
<dbReference type="EMBL" id="AAGW02031001">
    <property type="status" value="NOT_ANNOTATED_CDS"/>
    <property type="molecule type" value="Genomic_DNA"/>
</dbReference>
<dbReference type="SUPFAM" id="SSF52833">
    <property type="entry name" value="Thioredoxin-like"/>
    <property type="match status" value="1"/>
</dbReference>
<dbReference type="InterPro" id="IPR013766">
    <property type="entry name" value="Thioredoxin_domain"/>
</dbReference>
<keyword evidence="1" id="KW-1015">Disulfide bond</keyword>
<dbReference type="Gene3D" id="3.40.30.10">
    <property type="entry name" value="Glutaredoxin"/>
    <property type="match status" value="1"/>
</dbReference>
<evidence type="ECO:0000313" key="5">
    <source>
        <dbReference type="Proteomes" id="UP000001811"/>
    </source>
</evidence>
<organism evidence="4 5">
    <name type="scientific">Oryctolagus cuniculus</name>
    <name type="common">Rabbit</name>
    <dbReference type="NCBI Taxonomy" id="9986"/>
    <lineage>
        <taxon>Eukaryota</taxon>
        <taxon>Metazoa</taxon>
        <taxon>Chordata</taxon>
        <taxon>Craniata</taxon>
        <taxon>Vertebrata</taxon>
        <taxon>Euteleostomi</taxon>
        <taxon>Mammalia</taxon>
        <taxon>Eutheria</taxon>
        <taxon>Euarchontoglires</taxon>
        <taxon>Glires</taxon>
        <taxon>Lagomorpha</taxon>
        <taxon>Leporidae</taxon>
        <taxon>Oryctolagus</taxon>
    </lineage>
</organism>
<dbReference type="Bgee" id="ENSOCUG00000033482">
    <property type="expression patterns" value="Expressed in ovary and 8 other cell types or tissues"/>
</dbReference>
<evidence type="ECO:0000313" key="4">
    <source>
        <dbReference type="Ensembl" id="ENSOCUP00000048883.1"/>
    </source>
</evidence>
<dbReference type="SMR" id="A0A5F9DTM3"/>
<name>A0A5F9DTM3_RABIT</name>
<reference evidence="4 5" key="1">
    <citation type="journal article" date="2011" name="Nature">
        <title>A high-resolution map of human evolutionary constraint using 29 mammals.</title>
        <authorList>
            <person name="Lindblad-Toh K."/>
            <person name="Garber M."/>
            <person name="Zuk O."/>
            <person name="Lin M.F."/>
            <person name="Parker B.J."/>
            <person name="Washietl S."/>
            <person name="Kheradpour P."/>
            <person name="Ernst J."/>
            <person name="Jordan G."/>
            <person name="Mauceli E."/>
            <person name="Ward L.D."/>
            <person name="Lowe C.B."/>
            <person name="Holloway A.K."/>
            <person name="Clamp M."/>
            <person name="Gnerre S."/>
            <person name="Alfoldi J."/>
            <person name="Beal K."/>
            <person name="Chang J."/>
            <person name="Clawson H."/>
            <person name="Cuff J."/>
            <person name="Di Palma F."/>
            <person name="Fitzgerald S."/>
            <person name="Flicek P."/>
            <person name="Guttman M."/>
            <person name="Hubisz M.J."/>
            <person name="Jaffe D.B."/>
            <person name="Jungreis I."/>
            <person name="Kent W.J."/>
            <person name="Kostka D."/>
            <person name="Lara M."/>
            <person name="Martins A.L."/>
            <person name="Massingham T."/>
            <person name="Moltke I."/>
            <person name="Raney B.J."/>
            <person name="Rasmussen M.D."/>
            <person name="Robinson J."/>
            <person name="Stark A."/>
            <person name="Vilella A.J."/>
            <person name="Wen J."/>
            <person name="Xie X."/>
            <person name="Zody M.C."/>
            <person name="Baldwin J."/>
            <person name="Bloom T."/>
            <person name="Chin C.W."/>
            <person name="Heiman D."/>
            <person name="Nicol R."/>
            <person name="Nusbaum C."/>
            <person name="Young S."/>
            <person name="Wilkinson J."/>
            <person name="Worley K.C."/>
            <person name="Kovar C.L."/>
            <person name="Muzny D.M."/>
            <person name="Gibbs R.A."/>
            <person name="Cree A."/>
            <person name="Dihn H.H."/>
            <person name="Fowler G."/>
            <person name="Jhangiani S."/>
            <person name="Joshi V."/>
            <person name="Lee S."/>
            <person name="Lewis L.R."/>
            <person name="Nazareth L.V."/>
            <person name="Okwuonu G."/>
            <person name="Santibanez J."/>
            <person name="Warren W.C."/>
            <person name="Mardis E.R."/>
            <person name="Weinstock G.M."/>
            <person name="Wilson R.K."/>
            <person name="Delehaunty K."/>
            <person name="Dooling D."/>
            <person name="Fronik C."/>
            <person name="Fulton L."/>
            <person name="Fulton B."/>
            <person name="Graves T."/>
            <person name="Minx P."/>
            <person name="Sodergren E."/>
            <person name="Birney E."/>
            <person name="Margulies E.H."/>
            <person name="Herrero J."/>
            <person name="Green E.D."/>
            <person name="Haussler D."/>
            <person name="Siepel A."/>
            <person name="Goldman N."/>
            <person name="Pollard K.S."/>
            <person name="Pedersen J.S."/>
            <person name="Lander E.S."/>
            <person name="Kellis M."/>
        </authorList>
    </citation>
    <scope>NUCLEOTIDE SEQUENCE [LARGE SCALE GENOMIC DNA]</scope>
    <source>
        <strain evidence="4 5">Thorbecke inbred</strain>
    </source>
</reference>
<dbReference type="Pfam" id="PF00085">
    <property type="entry name" value="Thioredoxin"/>
    <property type="match status" value="1"/>
</dbReference>
<reference evidence="4" key="2">
    <citation type="submission" date="2025-08" db="UniProtKB">
        <authorList>
            <consortium name="Ensembl"/>
        </authorList>
    </citation>
    <scope>IDENTIFICATION</scope>
    <source>
        <strain evidence="4">Thorbecke</strain>
    </source>
</reference>
<dbReference type="AlphaFoldDB" id="A0A5F9DTM3"/>
<reference evidence="4" key="3">
    <citation type="submission" date="2025-09" db="UniProtKB">
        <authorList>
            <consortium name="Ensembl"/>
        </authorList>
    </citation>
    <scope>IDENTIFICATION</scope>
    <source>
        <strain evidence="4">Thorbecke</strain>
    </source>
</reference>